<evidence type="ECO:0000256" key="1">
    <source>
        <dbReference type="SAM" id="MobiDB-lite"/>
    </source>
</evidence>
<protein>
    <submittedName>
        <fullName evidence="2">DUF429 domain-containing protein</fullName>
    </submittedName>
</protein>
<reference evidence="2 3" key="1">
    <citation type="submission" date="2018-10" db="EMBL/GenBank/DDBJ databases">
        <title>Marmoricola sp. 4Q3S-7 whole genome shotgun sequence.</title>
        <authorList>
            <person name="Li F."/>
        </authorList>
    </citation>
    <scope>NUCLEOTIDE SEQUENCE [LARGE SCALE GENOMIC DNA]</scope>
    <source>
        <strain evidence="2 3">4Q3S-7</strain>
    </source>
</reference>
<comment type="caution">
    <text evidence="2">The sequence shown here is derived from an EMBL/GenBank/DDBJ whole genome shotgun (WGS) entry which is preliminary data.</text>
</comment>
<dbReference type="Proteomes" id="UP000281708">
    <property type="component" value="Unassembled WGS sequence"/>
</dbReference>
<dbReference type="AlphaFoldDB" id="A0A3L8P5T4"/>
<evidence type="ECO:0000313" key="3">
    <source>
        <dbReference type="Proteomes" id="UP000281708"/>
    </source>
</evidence>
<gene>
    <name evidence="2" type="ORF">D9V37_01145</name>
</gene>
<dbReference type="EMBL" id="RDBE01000001">
    <property type="protein sequence ID" value="RLV50605.1"/>
    <property type="molecule type" value="Genomic_DNA"/>
</dbReference>
<dbReference type="Pfam" id="PF04250">
    <property type="entry name" value="DUF429"/>
    <property type="match status" value="1"/>
</dbReference>
<accession>A0A3L8P5T4</accession>
<proteinExistence type="predicted"/>
<feature type="region of interest" description="Disordered" evidence="1">
    <location>
        <begin position="1"/>
        <end position="33"/>
    </location>
</feature>
<feature type="compositionally biased region" description="Low complexity" evidence="1">
    <location>
        <begin position="1"/>
        <end position="15"/>
    </location>
</feature>
<dbReference type="InterPro" id="IPR007362">
    <property type="entry name" value="DUF429"/>
</dbReference>
<keyword evidence="3" id="KW-1185">Reference proteome</keyword>
<organism evidence="2 3">
    <name type="scientific">Nocardioides mangrovicus</name>
    <dbReference type="NCBI Taxonomy" id="2478913"/>
    <lineage>
        <taxon>Bacteria</taxon>
        <taxon>Bacillati</taxon>
        <taxon>Actinomycetota</taxon>
        <taxon>Actinomycetes</taxon>
        <taxon>Propionibacteriales</taxon>
        <taxon>Nocardioidaceae</taxon>
        <taxon>Nocardioides</taxon>
    </lineage>
</organism>
<name>A0A3L8P5T4_9ACTN</name>
<sequence length="253" mass="26226">MTSTPRPGCSPTTRTTRSRRRSSTTASSDPVPPPVLGVDACRAGWIGALLHDGRVRVLVAADIAALVAAAGIDVVGVDIPIGLPDAGRRTSDALARSRLRGRGSTVFPTLARAAFEAPTYAEARAASLAATGLSASAQSYALRAKVLDVDGFVRSRPGVTVLEVHPELSFTTMSGLRLPPKKSAAGARARRAALRAADVAPPAYRRGGGYGVDDLLDACAVAWTARRHATGRAESLPAEPEVFSDGIPAAIWV</sequence>
<evidence type="ECO:0000313" key="2">
    <source>
        <dbReference type="EMBL" id="RLV50605.1"/>
    </source>
</evidence>